<name>A0A3M6V6C0_POCDA</name>
<proteinExistence type="predicted"/>
<accession>A0A3M6V6C0</accession>
<protein>
    <submittedName>
        <fullName evidence="1">Uncharacterized protein</fullName>
    </submittedName>
</protein>
<gene>
    <name evidence="1" type="ORF">pdam_00023494</name>
</gene>
<evidence type="ECO:0000313" key="2">
    <source>
        <dbReference type="Proteomes" id="UP000275408"/>
    </source>
</evidence>
<keyword evidence="2" id="KW-1185">Reference proteome</keyword>
<dbReference type="Proteomes" id="UP000275408">
    <property type="component" value="Unassembled WGS sequence"/>
</dbReference>
<dbReference type="AlphaFoldDB" id="A0A3M6V6C0"/>
<evidence type="ECO:0000313" key="1">
    <source>
        <dbReference type="EMBL" id="RMX61445.1"/>
    </source>
</evidence>
<comment type="caution">
    <text evidence="1">The sequence shown here is derived from an EMBL/GenBank/DDBJ whole genome shotgun (WGS) entry which is preliminary data.</text>
</comment>
<dbReference type="EMBL" id="RCHS01000011">
    <property type="protein sequence ID" value="RMX61445.1"/>
    <property type="molecule type" value="Genomic_DNA"/>
</dbReference>
<reference evidence="1 2" key="1">
    <citation type="journal article" date="2018" name="Sci. Rep.">
        <title>Comparative analysis of the Pocillopora damicornis genome highlights role of immune system in coral evolution.</title>
        <authorList>
            <person name="Cunning R."/>
            <person name="Bay R.A."/>
            <person name="Gillette P."/>
            <person name="Baker A.C."/>
            <person name="Traylor-Knowles N."/>
        </authorList>
    </citation>
    <scope>NUCLEOTIDE SEQUENCE [LARGE SCALE GENOMIC DNA]</scope>
    <source>
        <strain evidence="1">RSMAS</strain>
        <tissue evidence="1">Whole animal</tissue>
    </source>
</reference>
<organism evidence="1 2">
    <name type="scientific">Pocillopora damicornis</name>
    <name type="common">Cauliflower coral</name>
    <name type="synonym">Millepora damicornis</name>
    <dbReference type="NCBI Taxonomy" id="46731"/>
    <lineage>
        <taxon>Eukaryota</taxon>
        <taxon>Metazoa</taxon>
        <taxon>Cnidaria</taxon>
        <taxon>Anthozoa</taxon>
        <taxon>Hexacorallia</taxon>
        <taxon>Scleractinia</taxon>
        <taxon>Astrocoeniina</taxon>
        <taxon>Pocilloporidae</taxon>
        <taxon>Pocillopora</taxon>
    </lineage>
</organism>
<sequence length="351" mass="40860">MTTKNCANGPKLVLKGLCKKSFVQNVRLPLEDVPGATDCFDELSDCFDGFEKGWLPSDEKLPCIVGLNVARSLFFFLMFYVYVYCSEPREVVLGKKHVIAKHNNKRRIVEQSEVFHCFHLKNNRDAVIRIKKTIHFLLPRNGHVMEDFSDCTFASIPPLFAIDDRSLKILLYYDVNVANPLTNKMRRIGFFHYHLENICNKYRSKLKSINLFATCNVHYIKKYDCRWESGVLAVLADTPASQALGGYKERVGGACRKCCHCMTNWRSMQQYFTEEEFLLWDSDWHEQQLHDIENAGSPILEKYFSKQYGMNRRSLFCSIPDFDVTKQLPQDMDIFLEGVLSYELKFLLKLF</sequence>